<evidence type="ECO:0000313" key="1">
    <source>
        <dbReference type="EMBL" id="GAA4239296.1"/>
    </source>
</evidence>
<evidence type="ECO:0000313" key="2">
    <source>
        <dbReference type="Proteomes" id="UP001501710"/>
    </source>
</evidence>
<accession>A0ABP8CHA3</accession>
<dbReference type="Gene3D" id="1.25.40.10">
    <property type="entry name" value="Tetratricopeptide repeat domain"/>
    <property type="match status" value="1"/>
</dbReference>
<name>A0ABP8CHA3_9ACTN</name>
<proteinExistence type="predicted"/>
<dbReference type="EMBL" id="BAABAS010000020">
    <property type="protein sequence ID" value="GAA4239296.1"/>
    <property type="molecule type" value="Genomic_DNA"/>
</dbReference>
<dbReference type="InterPro" id="IPR011990">
    <property type="entry name" value="TPR-like_helical_dom_sf"/>
</dbReference>
<dbReference type="SUPFAM" id="SSF48452">
    <property type="entry name" value="TPR-like"/>
    <property type="match status" value="1"/>
</dbReference>
<dbReference type="RefSeq" id="WP_344903131.1">
    <property type="nucleotide sequence ID" value="NZ_BAABAS010000020.1"/>
</dbReference>
<dbReference type="Proteomes" id="UP001501710">
    <property type="component" value="Unassembled WGS sequence"/>
</dbReference>
<organism evidence="1 2">
    <name type="scientific">Actinomadura meridiana</name>
    <dbReference type="NCBI Taxonomy" id="559626"/>
    <lineage>
        <taxon>Bacteria</taxon>
        <taxon>Bacillati</taxon>
        <taxon>Actinomycetota</taxon>
        <taxon>Actinomycetes</taxon>
        <taxon>Streptosporangiales</taxon>
        <taxon>Thermomonosporaceae</taxon>
        <taxon>Actinomadura</taxon>
    </lineage>
</organism>
<keyword evidence="2" id="KW-1185">Reference proteome</keyword>
<reference evidence="2" key="1">
    <citation type="journal article" date="2019" name="Int. J. Syst. Evol. Microbiol.">
        <title>The Global Catalogue of Microorganisms (GCM) 10K type strain sequencing project: providing services to taxonomists for standard genome sequencing and annotation.</title>
        <authorList>
            <consortium name="The Broad Institute Genomics Platform"/>
            <consortium name="The Broad Institute Genome Sequencing Center for Infectious Disease"/>
            <person name="Wu L."/>
            <person name="Ma J."/>
        </authorList>
    </citation>
    <scope>NUCLEOTIDE SEQUENCE [LARGE SCALE GENOMIC DNA]</scope>
    <source>
        <strain evidence="2">JCM 17440</strain>
    </source>
</reference>
<gene>
    <name evidence="1" type="ORF">GCM10022254_58840</name>
</gene>
<sequence>MAASTRTPNAALAALVAEANWTNDSFARAVNRLGAESGMALHYDKTAVSHWMAGTMPRSAARPLVCEALSRRLRRPVTLAAAGLGPAESVQDMGADIVAALIDLGSADMDPTRRTVLGAGFYSALLAIPGWSEVSARFDRLRYDPHTRVGQAEVDAVRAMTEQLSTLDDQFGGRAVRPMAAAFMVNTVAPYLRADAREDIRIQMLSAASDHCYLTGYMAMDEREDRLSQRWYVKALELAGYAGDHLTYCTTLRGMSVQAVDLGHGATALELADAASVASPQAGPRMRAFLTGQQAHAAAATGDRALALAKLKEAQTAMDQAESRAKAFGSYDPSSMQYHVGQVLYELGDPKTSIAALEESDRLRHDIYRRTKVHRLGTLAERKLEIGRLEEACTDWNLMLDDFPSVQSGRCDDRYRTMMTSLATFTRNAHARDLYDRGRAMEPRLARPA</sequence>
<comment type="caution">
    <text evidence="1">The sequence shown here is derived from an EMBL/GenBank/DDBJ whole genome shotgun (WGS) entry which is preliminary data.</text>
</comment>
<protein>
    <submittedName>
        <fullName evidence="1">Tat pathway signal protein</fullName>
    </submittedName>
</protein>